<evidence type="ECO:0000256" key="1">
    <source>
        <dbReference type="ARBA" id="ARBA00009981"/>
    </source>
</evidence>
<gene>
    <name evidence="3" type="ORF">LEP1GSC105_0630</name>
</gene>
<comment type="caution">
    <text evidence="3">The sequence shown here is derived from an EMBL/GenBank/DDBJ whole genome shotgun (WGS) entry which is preliminary data.</text>
</comment>
<dbReference type="InterPro" id="IPR036165">
    <property type="entry name" value="YefM-like_sf"/>
</dbReference>
<dbReference type="InterPro" id="IPR006442">
    <property type="entry name" value="Antitoxin_Phd/YefM"/>
</dbReference>
<dbReference type="Gene3D" id="3.40.1620.10">
    <property type="entry name" value="YefM-like domain"/>
    <property type="match status" value="1"/>
</dbReference>
<dbReference type="SUPFAM" id="SSF143120">
    <property type="entry name" value="YefM-like"/>
    <property type="match status" value="1"/>
</dbReference>
<proteinExistence type="inferred from homology"/>
<organism evidence="3 4">
    <name type="scientific">Leptospira interrogans str. UI 12758</name>
    <dbReference type="NCBI Taxonomy" id="1049938"/>
    <lineage>
        <taxon>Bacteria</taxon>
        <taxon>Pseudomonadati</taxon>
        <taxon>Spirochaetota</taxon>
        <taxon>Spirochaetia</taxon>
        <taxon>Leptospirales</taxon>
        <taxon>Leptospiraceae</taxon>
        <taxon>Leptospira</taxon>
    </lineage>
</organism>
<protein>
    <recommendedName>
        <fullName evidence="2">Antitoxin</fullName>
    </recommendedName>
</protein>
<accession>A0A0E2D8X2</accession>
<name>A0A0E2D8X2_LEPIR</name>
<dbReference type="EMBL" id="AHNR02000027">
    <property type="protein sequence ID" value="EKR55936.1"/>
    <property type="molecule type" value="Genomic_DNA"/>
</dbReference>
<sequence>MKSIGIKDLKNNLSSYLEFVKKGETIIIYDRNNPIAEIKKILKTDNRTDLYIKEATENNSLIPAKKFKEIKFPKVKSLKGISRTEISNTWKTIYNEERE</sequence>
<comment type="similarity">
    <text evidence="1 2">Belongs to the phD/YefM antitoxin family.</text>
</comment>
<evidence type="ECO:0000313" key="4">
    <source>
        <dbReference type="Proteomes" id="UP000001340"/>
    </source>
</evidence>
<dbReference type="Proteomes" id="UP000001340">
    <property type="component" value="Unassembled WGS sequence"/>
</dbReference>
<dbReference type="AlphaFoldDB" id="A0A0E2D8X2"/>
<evidence type="ECO:0000313" key="3">
    <source>
        <dbReference type="EMBL" id="EKR55936.1"/>
    </source>
</evidence>
<dbReference type="InterPro" id="IPR051416">
    <property type="entry name" value="phD-YefM_TA_antitoxins"/>
</dbReference>
<dbReference type="RefSeq" id="WP_000835630.1">
    <property type="nucleotide sequence ID" value="NZ_AHNR02000027.1"/>
</dbReference>
<reference evidence="3 4" key="1">
    <citation type="submission" date="2012-10" db="EMBL/GenBank/DDBJ databases">
        <authorList>
            <person name="Harkins D.M."/>
            <person name="Durkin A.S."/>
            <person name="Brinkac L.M."/>
            <person name="Haft D.H."/>
            <person name="Selengut J.D."/>
            <person name="Sanka R."/>
            <person name="DePew J."/>
            <person name="Purushe J."/>
            <person name="Chanthongthip A."/>
            <person name="Lattana O."/>
            <person name="Phetsouvanh R."/>
            <person name="Newton P.N."/>
            <person name="Vinetz J.M."/>
            <person name="Sutton G.G."/>
            <person name="Nierman W.C."/>
            <person name="Fouts D.E."/>
        </authorList>
    </citation>
    <scope>NUCLEOTIDE SEQUENCE [LARGE SCALE GENOMIC DNA]</scope>
    <source>
        <strain evidence="3 4">UI 12758</strain>
    </source>
</reference>
<dbReference type="PANTHER" id="PTHR35377">
    <property type="entry name" value="ANTITOXIN VAPB49-RELATED-RELATED"/>
    <property type="match status" value="1"/>
</dbReference>
<comment type="function">
    <text evidence="2">Antitoxin component of a type II toxin-antitoxin (TA) system.</text>
</comment>
<evidence type="ECO:0000256" key="2">
    <source>
        <dbReference type="RuleBase" id="RU362080"/>
    </source>
</evidence>
<dbReference type="Pfam" id="PF02604">
    <property type="entry name" value="PhdYeFM_antitox"/>
    <property type="match status" value="1"/>
</dbReference>
<dbReference type="PANTHER" id="PTHR35377:SF8">
    <property type="entry name" value="ANTITOXIN VAPB22"/>
    <property type="match status" value="1"/>
</dbReference>